<keyword evidence="1" id="KW-0175">Coiled coil</keyword>
<organism evidence="3 4">
    <name type="scientific">Angomonas deanei</name>
    <dbReference type="NCBI Taxonomy" id="59799"/>
    <lineage>
        <taxon>Eukaryota</taxon>
        <taxon>Discoba</taxon>
        <taxon>Euglenozoa</taxon>
        <taxon>Kinetoplastea</taxon>
        <taxon>Metakinetoplastina</taxon>
        <taxon>Trypanosomatida</taxon>
        <taxon>Trypanosomatidae</taxon>
        <taxon>Strigomonadinae</taxon>
        <taxon>Angomonas</taxon>
    </lineage>
</organism>
<accession>A0A7G2CB91</accession>
<reference evidence="3 4" key="1">
    <citation type="submission" date="2020-08" db="EMBL/GenBank/DDBJ databases">
        <authorList>
            <person name="Newling K."/>
            <person name="Davey J."/>
            <person name="Forrester S."/>
        </authorList>
    </citation>
    <scope>NUCLEOTIDE SEQUENCE [LARGE SCALE GENOMIC DNA]</scope>
    <source>
        <strain evidence="4">Crithidia deanei Carvalho (ATCC PRA-265)</strain>
    </source>
</reference>
<dbReference type="EMBL" id="LR877151">
    <property type="protein sequence ID" value="CAD2216779.1"/>
    <property type="molecule type" value="Genomic_DNA"/>
</dbReference>
<keyword evidence="4" id="KW-1185">Reference proteome</keyword>
<name>A0A7G2CB91_9TRYP</name>
<proteinExistence type="predicted"/>
<evidence type="ECO:0000313" key="4">
    <source>
        <dbReference type="Proteomes" id="UP000515908"/>
    </source>
</evidence>
<dbReference type="Proteomes" id="UP000515908">
    <property type="component" value="Chromosome 07"/>
</dbReference>
<protein>
    <submittedName>
        <fullName evidence="3">Uncharacterized protein</fullName>
    </submittedName>
</protein>
<dbReference type="AlphaFoldDB" id="A0A7G2CB91"/>
<feature type="region of interest" description="Disordered" evidence="2">
    <location>
        <begin position="70"/>
        <end position="184"/>
    </location>
</feature>
<dbReference type="VEuPathDB" id="TriTrypDB:ADEAN_000425700"/>
<feature type="coiled-coil region" evidence="1">
    <location>
        <begin position="21"/>
        <end position="48"/>
    </location>
</feature>
<evidence type="ECO:0000313" key="3">
    <source>
        <dbReference type="EMBL" id="CAD2216779.1"/>
    </source>
</evidence>
<gene>
    <name evidence="3" type="ORF">ADEAN_000425700</name>
</gene>
<feature type="compositionally biased region" description="Polar residues" evidence="2">
    <location>
        <begin position="114"/>
        <end position="184"/>
    </location>
</feature>
<evidence type="ECO:0000256" key="2">
    <source>
        <dbReference type="SAM" id="MobiDB-lite"/>
    </source>
</evidence>
<evidence type="ECO:0000256" key="1">
    <source>
        <dbReference type="SAM" id="Coils"/>
    </source>
</evidence>
<sequence>MSSDEIDAFRAELLRQKLIFESELHRQREDFEERLATVTQELADREADCRNLQSVVTILGKKIDLLAEHYRRPTTPMRRSATPQRNGESPPQEKDTSMVGNSSRNFMRRPSPVISANPQNSSTTLRRIPSLTSTNRTSSPLVGTATPRSASANKRRGSGTSSRGVKQRTGSAHRLNNVSARDEW</sequence>